<evidence type="ECO:0000313" key="4">
    <source>
        <dbReference type="Proteomes" id="UP000291107"/>
    </source>
</evidence>
<dbReference type="Pfam" id="PF03413">
    <property type="entry name" value="PepSY"/>
    <property type="match status" value="2"/>
</dbReference>
<dbReference type="InterPro" id="IPR025711">
    <property type="entry name" value="PepSY"/>
</dbReference>
<feature type="transmembrane region" description="Helical" evidence="1">
    <location>
        <begin position="372"/>
        <end position="393"/>
    </location>
</feature>
<feature type="transmembrane region" description="Helical" evidence="1">
    <location>
        <begin position="413"/>
        <end position="440"/>
    </location>
</feature>
<dbReference type="Proteomes" id="UP000291107">
    <property type="component" value="Unassembled WGS sequence"/>
</dbReference>
<reference evidence="3 4" key="1">
    <citation type="submission" date="2019-02" db="EMBL/GenBank/DDBJ databases">
        <title>Genome of Pseudomonas korensis isolated from heavy metal contaminated environment.</title>
        <authorList>
            <person name="Ayangbenro A.S."/>
            <person name="Babalola O."/>
        </authorList>
    </citation>
    <scope>NUCLEOTIDE SEQUENCE [LARGE SCALE GENOMIC DNA]</scope>
    <source>
        <strain evidence="3 4">AB36</strain>
    </source>
</reference>
<feature type="transmembrane region" description="Helical" evidence="1">
    <location>
        <begin position="144"/>
        <end position="164"/>
    </location>
</feature>
<keyword evidence="1" id="KW-0812">Transmembrane</keyword>
<dbReference type="Pfam" id="PF03929">
    <property type="entry name" value="PepSY_TM"/>
    <property type="match status" value="1"/>
</dbReference>
<feature type="domain" description="PepSY" evidence="2">
    <location>
        <begin position="61"/>
        <end position="117"/>
    </location>
</feature>
<dbReference type="PANTHER" id="PTHR34219:SF1">
    <property type="entry name" value="PEPSY DOMAIN-CONTAINING PROTEIN"/>
    <property type="match status" value="1"/>
</dbReference>
<keyword evidence="1" id="KW-0472">Membrane</keyword>
<dbReference type="PANTHER" id="PTHR34219">
    <property type="entry name" value="IRON-REGULATED INNER MEMBRANE PROTEIN-RELATED"/>
    <property type="match status" value="1"/>
</dbReference>
<feature type="transmembrane region" description="Helical" evidence="1">
    <location>
        <begin position="15"/>
        <end position="39"/>
    </location>
</feature>
<evidence type="ECO:0000256" key="1">
    <source>
        <dbReference type="SAM" id="Phobius"/>
    </source>
</evidence>
<dbReference type="AlphaFoldDB" id="A0A4Q4L5G1"/>
<dbReference type="InterPro" id="IPR005625">
    <property type="entry name" value="PepSY-ass_TM"/>
</dbReference>
<feature type="transmembrane region" description="Helical" evidence="1">
    <location>
        <begin position="184"/>
        <end position="206"/>
    </location>
</feature>
<sequence length="457" mass="50851">MQKPQPKFYNLAWRWHFYAGLFVAPFMVMLALTGIIYLFKPQLDSLMYSSLLEVPAGHHTVPADDLLQRVKAAYPQGQVTQYLPPVNAERSAQFVVKNAGHELNVFVDPYHGDILGEQDAKQNLQAIARAIHGELMIGTVGDRLIEMAAGWGVVLVVSGLFLWWPRGQAAGILWPRLNARGRVLWRDLHAVTGFWGATLLLVMLLSGMTWTGFWGKQYAAVWNVFPAAMWNNVPTSDIEARSLNSATRQTVPWAMENTPMPMSGDHAEHMNHGNAHAGPAAPEVSLQDVQNIASERKVEPGYSITLPTTATGVFTIAVFADDPRNDATLHIDQYTGKVLADVRFEHYGTVARATEIGVMLHEGKMFGTFNQIVVLLICLMILLSAVSGVVIWWKRRPEGKFGVPPLRHDLPKWKTGVAIMLVLAVVFPLVGASLLFVWLLDRFVLPRVARRTVDLPR</sequence>
<organism evidence="3 4">
    <name type="scientific">Pseudomonas koreensis</name>
    <dbReference type="NCBI Taxonomy" id="198620"/>
    <lineage>
        <taxon>Bacteria</taxon>
        <taxon>Pseudomonadati</taxon>
        <taxon>Pseudomonadota</taxon>
        <taxon>Gammaproteobacteria</taxon>
        <taxon>Pseudomonadales</taxon>
        <taxon>Pseudomonadaceae</taxon>
        <taxon>Pseudomonas</taxon>
    </lineage>
</organism>
<accession>A0A4Q4L5G1</accession>
<comment type="caution">
    <text evidence="3">The sequence shown here is derived from an EMBL/GenBank/DDBJ whole genome shotgun (WGS) entry which is preliminary data.</text>
</comment>
<dbReference type="EMBL" id="SEUB01000003">
    <property type="protein sequence ID" value="RYM42495.1"/>
    <property type="molecule type" value="Genomic_DNA"/>
</dbReference>
<evidence type="ECO:0000259" key="2">
    <source>
        <dbReference type="Pfam" id="PF03413"/>
    </source>
</evidence>
<gene>
    <name evidence="3" type="ORF">EVS84_08570</name>
</gene>
<feature type="domain" description="PepSY" evidence="2">
    <location>
        <begin position="284"/>
        <end position="341"/>
    </location>
</feature>
<keyword evidence="1" id="KW-1133">Transmembrane helix</keyword>
<dbReference type="RefSeq" id="WP_129998149.1">
    <property type="nucleotide sequence ID" value="NZ_SEUB01000003.1"/>
</dbReference>
<evidence type="ECO:0000313" key="3">
    <source>
        <dbReference type="EMBL" id="RYM42495.1"/>
    </source>
</evidence>
<proteinExistence type="predicted"/>
<protein>
    <submittedName>
        <fullName evidence="3">PepSY domain-containing protein</fullName>
    </submittedName>
</protein>
<name>A0A4Q4L5G1_9PSED</name>